<dbReference type="Proteomes" id="UP000199584">
    <property type="component" value="Unassembled WGS sequence"/>
</dbReference>
<dbReference type="OrthoDB" id="2081488at2"/>
<dbReference type="RefSeq" id="WP_092488014.1">
    <property type="nucleotide sequence ID" value="NZ_FOYM01000068.1"/>
</dbReference>
<dbReference type="AlphaFoldDB" id="A0A1I6EMG9"/>
<keyword evidence="4" id="KW-1185">Reference proteome</keyword>
<feature type="domain" description="SH3b" evidence="2">
    <location>
        <begin position="46"/>
        <end position="112"/>
    </location>
</feature>
<dbReference type="InterPro" id="IPR003646">
    <property type="entry name" value="SH3-like_bac-type"/>
</dbReference>
<feature type="chain" id="PRO_5011470722" evidence="1">
    <location>
        <begin position="25"/>
        <end position="117"/>
    </location>
</feature>
<dbReference type="EMBL" id="FOYM01000068">
    <property type="protein sequence ID" value="SFR18751.1"/>
    <property type="molecule type" value="Genomic_DNA"/>
</dbReference>
<keyword evidence="1" id="KW-0732">Signal</keyword>
<organism evidence="3 4">
    <name type="scientific">Desulfoscipio geothermicus DSM 3669</name>
    <dbReference type="NCBI Taxonomy" id="1121426"/>
    <lineage>
        <taxon>Bacteria</taxon>
        <taxon>Bacillati</taxon>
        <taxon>Bacillota</taxon>
        <taxon>Clostridia</taxon>
        <taxon>Eubacteriales</taxon>
        <taxon>Desulfallaceae</taxon>
        <taxon>Desulfoscipio</taxon>
    </lineage>
</organism>
<protein>
    <submittedName>
        <fullName evidence="3">SH3 domain-containing protein</fullName>
    </submittedName>
</protein>
<dbReference type="Gene3D" id="2.30.30.40">
    <property type="entry name" value="SH3 Domains"/>
    <property type="match status" value="1"/>
</dbReference>
<evidence type="ECO:0000259" key="2">
    <source>
        <dbReference type="SMART" id="SM00287"/>
    </source>
</evidence>
<gene>
    <name evidence="3" type="ORF">SAMN05660706_1682</name>
</gene>
<accession>A0A1I6EMG9</accession>
<reference evidence="4" key="1">
    <citation type="submission" date="2016-10" db="EMBL/GenBank/DDBJ databases">
        <authorList>
            <person name="Varghese N."/>
            <person name="Submissions S."/>
        </authorList>
    </citation>
    <scope>NUCLEOTIDE SEQUENCE [LARGE SCALE GENOMIC DNA]</scope>
    <source>
        <strain evidence="4">DSM 3669</strain>
    </source>
</reference>
<evidence type="ECO:0000313" key="4">
    <source>
        <dbReference type="Proteomes" id="UP000199584"/>
    </source>
</evidence>
<dbReference type="Pfam" id="PF08239">
    <property type="entry name" value="SH3_3"/>
    <property type="match status" value="1"/>
</dbReference>
<sequence length="117" mass="13149">MRKIIRLMMCMMLICSIFAVPVYAKEGRNLNNDVKVSDSTISPQWMNQFEVTASALSVRSGPGTSYSIVGTLYKGDTGYLYDAREISADGYTWVPIYNSSHTAFWGWVAKEYIEIIG</sequence>
<evidence type="ECO:0000313" key="3">
    <source>
        <dbReference type="EMBL" id="SFR18751.1"/>
    </source>
</evidence>
<evidence type="ECO:0000256" key="1">
    <source>
        <dbReference type="SAM" id="SignalP"/>
    </source>
</evidence>
<proteinExistence type="predicted"/>
<name>A0A1I6EMG9_9FIRM</name>
<dbReference type="SMART" id="SM00287">
    <property type="entry name" value="SH3b"/>
    <property type="match status" value="1"/>
</dbReference>
<feature type="signal peptide" evidence="1">
    <location>
        <begin position="1"/>
        <end position="24"/>
    </location>
</feature>